<accession>A0A815YTF8</accession>
<gene>
    <name evidence="3" type="ORF">FNK824_LOCUS42209</name>
    <name evidence="2" type="ORF">SEV965_LOCUS39681</name>
</gene>
<evidence type="ECO:0000313" key="2">
    <source>
        <dbReference type="EMBL" id="CAF1573702.1"/>
    </source>
</evidence>
<evidence type="ECO:0000313" key="4">
    <source>
        <dbReference type="Proteomes" id="UP000663889"/>
    </source>
</evidence>
<proteinExistence type="predicted"/>
<dbReference type="Proteomes" id="UP000663874">
    <property type="component" value="Unassembled WGS sequence"/>
</dbReference>
<dbReference type="EMBL" id="CAJNOU010015915">
    <property type="protein sequence ID" value="CAF1573702.1"/>
    <property type="molecule type" value="Genomic_DNA"/>
</dbReference>
<reference evidence="2" key="1">
    <citation type="submission" date="2021-02" db="EMBL/GenBank/DDBJ databases">
        <authorList>
            <person name="Nowell W R."/>
        </authorList>
    </citation>
    <scope>NUCLEOTIDE SEQUENCE</scope>
</reference>
<feature type="region of interest" description="Disordered" evidence="1">
    <location>
        <begin position="1"/>
        <end position="20"/>
    </location>
</feature>
<comment type="caution">
    <text evidence="2">The sequence shown here is derived from an EMBL/GenBank/DDBJ whole genome shotgun (WGS) entry which is preliminary data.</text>
</comment>
<name>A0A815YTF8_9BILA</name>
<dbReference type="Proteomes" id="UP000663889">
    <property type="component" value="Unassembled WGS sequence"/>
</dbReference>
<evidence type="ECO:0000256" key="1">
    <source>
        <dbReference type="SAM" id="MobiDB-lite"/>
    </source>
</evidence>
<dbReference type="EMBL" id="CAJOBE010047741">
    <property type="protein sequence ID" value="CAF4347141.1"/>
    <property type="molecule type" value="Genomic_DNA"/>
</dbReference>
<dbReference type="AlphaFoldDB" id="A0A815YTF8"/>
<organism evidence="2 4">
    <name type="scientific">Rotaria sordida</name>
    <dbReference type="NCBI Taxonomy" id="392033"/>
    <lineage>
        <taxon>Eukaryota</taxon>
        <taxon>Metazoa</taxon>
        <taxon>Spiralia</taxon>
        <taxon>Gnathifera</taxon>
        <taxon>Rotifera</taxon>
        <taxon>Eurotatoria</taxon>
        <taxon>Bdelloidea</taxon>
        <taxon>Philodinida</taxon>
        <taxon>Philodinidae</taxon>
        <taxon>Rotaria</taxon>
    </lineage>
</organism>
<evidence type="ECO:0000313" key="3">
    <source>
        <dbReference type="EMBL" id="CAF4347141.1"/>
    </source>
</evidence>
<protein>
    <submittedName>
        <fullName evidence="2">Uncharacterized protein</fullName>
    </submittedName>
</protein>
<sequence length="84" mass="9788">MDILKRLSPNKPRQDHTRHVAFHDQVKVLVFASPSRRDLNLQQKKKSTNKDEIKSPTRSLSKENLPLRKQTISTRLLNTIDNSE</sequence>
<feature type="region of interest" description="Disordered" evidence="1">
    <location>
        <begin position="37"/>
        <end position="67"/>
    </location>
</feature>